<feature type="compositionally biased region" description="Polar residues" evidence="3">
    <location>
        <begin position="524"/>
        <end position="536"/>
    </location>
</feature>
<reference evidence="5" key="1">
    <citation type="journal article" date="1997" name="Nucleic Acids Res.">
        <title>tRNAscan-SE: a program for improved detection of transfer RNA genes in genomic sequence.</title>
        <authorList>
            <person name="Lowe T.M."/>
            <person name="Eddy S.R."/>
        </authorList>
    </citation>
    <scope>NUCLEOTIDE SEQUENCE [LARGE SCALE GENOMIC DNA]</scope>
</reference>
<dbReference type="InterPro" id="IPR036427">
    <property type="entry name" value="Bromodomain-like_sf"/>
</dbReference>
<dbReference type="PROSITE" id="PS00633">
    <property type="entry name" value="BROMODOMAIN_1"/>
    <property type="match status" value="1"/>
</dbReference>
<feature type="domain" description="Bromo" evidence="4">
    <location>
        <begin position="26"/>
        <end position="98"/>
    </location>
</feature>
<evidence type="ECO:0000313" key="6">
    <source>
        <dbReference type="RefSeq" id="XP_017863767.1"/>
    </source>
</evidence>
<organism evidence="5 6">
    <name type="scientific">Drosophila arizonae</name>
    <name type="common">Fruit fly</name>
    <dbReference type="NCBI Taxonomy" id="7263"/>
    <lineage>
        <taxon>Eukaryota</taxon>
        <taxon>Metazoa</taxon>
        <taxon>Ecdysozoa</taxon>
        <taxon>Arthropoda</taxon>
        <taxon>Hexapoda</taxon>
        <taxon>Insecta</taxon>
        <taxon>Pterygota</taxon>
        <taxon>Neoptera</taxon>
        <taxon>Endopterygota</taxon>
        <taxon>Diptera</taxon>
        <taxon>Brachycera</taxon>
        <taxon>Muscomorpha</taxon>
        <taxon>Ephydroidea</taxon>
        <taxon>Drosophilidae</taxon>
        <taxon>Drosophila</taxon>
    </lineage>
</organism>
<evidence type="ECO:0000256" key="2">
    <source>
        <dbReference type="PROSITE-ProRule" id="PRU00035"/>
    </source>
</evidence>
<keyword evidence="1 2" id="KW-0103">Bromodomain</keyword>
<dbReference type="InterPro" id="IPR001487">
    <property type="entry name" value="Bromodomain"/>
</dbReference>
<dbReference type="PROSITE" id="PS50014">
    <property type="entry name" value="BROMODOMAIN_2"/>
    <property type="match status" value="1"/>
</dbReference>
<gene>
    <name evidence="6" type="primary">LOC108614245</name>
</gene>
<feature type="compositionally biased region" description="Acidic residues" evidence="3">
    <location>
        <begin position="447"/>
        <end position="470"/>
    </location>
</feature>
<dbReference type="PRINTS" id="PR00503">
    <property type="entry name" value="BROMODOMAIN"/>
</dbReference>
<feature type="region of interest" description="Disordered" evidence="3">
    <location>
        <begin position="301"/>
        <end position="474"/>
    </location>
</feature>
<feature type="region of interest" description="Disordered" evidence="3">
    <location>
        <begin position="501"/>
        <end position="551"/>
    </location>
</feature>
<evidence type="ECO:0000313" key="5">
    <source>
        <dbReference type="Proteomes" id="UP000694904"/>
    </source>
</evidence>
<reference evidence="5" key="2">
    <citation type="journal article" date="2016" name="G3 (Bethesda)">
        <title>Genome Evolution in Three Species of Cactophilic Drosophila.</title>
        <authorList>
            <person name="Sanchez-Flores A."/>
            <person name="Penazola F."/>
            <person name="Carpinteyro-Ponce J."/>
            <person name="Nazario-Yepiz N."/>
            <person name="Abreu-Goodger C."/>
            <person name="Machado C.A."/>
            <person name="Markow T.A."/>
        </authorList>
    </citation>
    <scope>NUCLEOTIDE SEQUENCE [LARGE SCALE GENOMIC DNA]</scope>
</reference>
<feature type="compositionally biased region" description="Basic and acidic residues" evidence="3">
    <location>
        <begin position="306"/>
        <end position="319"/>
    </location>
</feature>
<feature type="compositionally biased region" description="Acidic residues" evidence="3">
    <location>
        <begin position="365"/>
        <end position="375"/>
    </location>
</feature>
<dbReference type="PANTHER" id="PTHR22880:SF225">
    <property type="entry name" value="BROMODOMAIN-CONTAINING PROTEIN BET-1-RELATED"/>
    <property type="match status" value="1"/>
</dbReference>
<dbReference type="PANTHER" id="PTHR22880">
    <property type="entry name" value="FALZ-RELATED BROMODOMAIN-CONTAINING PROTEINS"/>
    <property type="match status" value="1"/>
</dbReference>
<proteinExistence type="predicted"/>
<feature type="compositionally biased region" description="Acidic residues" evidence="3">
    <location>
        <begin position="393"/>
        <end position="424"/>
    </location>
</feature>
<dbReference type="RefSeq" id="XP_017863767.1">
    <property type="nucleotide sequence ID" value="XM_018008278.1"/>
</dbReference>
<dbReference type="Gene3D" id="1.20.920.10">
    <property type="entry name" value="Bromodomain-like"/>
    <property type="match status" value="1"/>
</dbReference>
<feature type="compositionally biased region" description="Low complexity" evidence="3">
    <location>
        <begin position="428"/>
        <end position="444"/>
    </location>
</feature>
<dbReference type="SMART" id="SM00297">
    <property type="entry name" value="BROMO"/>
    <property type="match status" value="1"/>
</dbReference>
<accession>A0ABM1P981</accession>
<keyword evidence="5" id="KW-1185">Reference proteome</keyword>
<evidence type="ECO:0000256" key="3">
    <source>
        <dbReference type="SAM" id="MobiDB-lite"/>
    </source>
</evidence>
<dbReference type="Pfam" id="PF00439">
    <property type="entry name" value="Bromodomain"/>
    <property type="match status" value="1"/>
</dbReference>
<dbReference type="SUPFAM" id="SSF47370">
    <property type="entry name" value="Bromodomain"/>
    <property type="match status" value="1"/>
</dbReference>
<sequence>MPEPGEAGMYTNKIHYLRKYLLDELVTKKFAMDFMEPVDTAILQVPNYYTVIKRPMDVGTIIKRVQNRYYHRVDDLISDFQLVISNCFTFNRPGDVVYRNCQKLEKFFHRVLNKMPKGEEKPSTKDPRAPGRQHGYEKASEIVQRQCQEHLAKLHIAISKEDDPSICKYFRAKFDCLSQKVDRFYFKTIEEFRFEVTGIFKNFDNHIRTFHELFHRTCDQDTQQYLASCKWSRELDGNKSAAAADSTLKMDKRDITEVLHALKRAESSVEHCLKSYTKDKANRAKGLINAFEATADKLKAKLSTGRKVETTRDDRRREAQIFYNKLPDESSEEQSSEQSDDEDEPMEEENPAVQVFKNDCASMDADSDSDADANGDGERDGDRDRDRNTGANADEESDADSDAGAEADADPDDESVSDADDESDADAKAAAAVGADANANAVKAVDAEEDEESDSETDVESSTDTDDESDAAAGAAAVVETNANAVAETDANAVKDLDAAAGAAAAAIPTPAPTPTSNEAALKTMNSTLWSDLQLTSSEDSEDSAGSAESN</sequence>
<evidence type="ECO:0000259" key="4">
    <source>
        <dbReference type="PROSITE" id="PS50014"/>
    </source>
</evidence>
<evidence type="ECO:0000256" key="1">
    <source>
        <dbReference type="ARBA" id="ARBA00023117"/>
    </source>
</evidence>
<dbReference type="GeneID" id="108614245"/>
<dbReference type="InterPro" id="IPR018359">
    <property type="entry name" value="Bromodomain_CS"/>
</dbReference>
<feature type="compositionally biased region" description="Acidic residues" evidence="3">
    <location>
        <begin position="329"/>
        <end position="350"/>
    </location>
</feature>
<dbReference type="InterPro" id="IPR050935">
    <property type="entry name" value="Bromo_chromatin_reader"/>
</dbReference>
<feature type="compositionally biased region" description="Basic and acidic residues" evidence="3">
    <location>
        <begin position="376"/>
        <end position="388"/>
    </location>
</feature>
<dbReference type="Proteomes" id="UP000694904">
    <property type="component" value="Chromosome 4"/>
</dbReference>
<reference evidence="6" key="3">
    <citation type="submission" date="2025-08" db="UniProtKB">
        <authorList>
            <consortium name="RefSeq"/>
        </authorList>
    </citation>
    <scope>IDENTIFICATION</scope>
    <source>
        <tissue evidence="6">Whole organism</tissue>
    </source>
</reference>
<protein>
    <submittedName>
        <fullName evidence="6">Serine-aspartate repeat-containing protein D-like isoform X2</fullName>
    </submittedName>
</protein>
<name>A0ABM1P981_DROAR</name>